<evidence type="ECO:0000256" key="6">
    <source>
        <dbReference type="ARBA" id="ARBA00022918"/>
    </source>
</evidence>
<dbReference type="CDD" id="cd01647">
    <property type="entry name" value="RT_LTR"/>
    <property type="match status" value="1"/>
</dbReference>
<sequence>MKTESDFTECLTKLLVAKIIYPISDSQWVSPVQVVPKKSRMTVIKNWQDEMVPARIQNSWQRIESSNLKGPLSTIIHTAPMDQHKTTLTCPFGTFAYTRMSFRLCNASSTFQRCKISIFLDLLENYMEVFMDDFIVYVESFDACLGNLSKVLRRCIDSNLVLNFEKCHSMVSFWDTLSQLEVSSLPNPTFLREVHSFLGHVGFYRFQQDHPVTVQVATKRRRLCLQSDLRLYPSSKHQTGSFPSSYVRPSNSTLGAVLGQRVDKQLHVIAYASRMMDVAQVNYTTTKKELLAMVFALDKFRSYLLGSKIVVFSDHAALKYLLKKLNAKPRLIRWMLLLQEFNVEIRDKKGLENAVADHLSKLERDQSDTHPRRVLGQATSTYDSCVTMVCKHLQLPYRIHVSDRSIPSY</sequence>
<evidence type="ECO:0000259" key="7">
    <source>
        <dbReference type="Pfam" id="PF00078"/>
    </source>
</evidence>
<keyword evidence="3" id="KW-0540">Nuclease</keyword>
<protein>
    <submittedName>
        <fullName evidence="9">Retrovirus-related Pol polyprotein from transposon 17.6</fullName>
    </submittedName>
</protein>
<dbReference type="FunFam" id="3.10.20.370:FF:000001">
    <property type="entry name" value="Retrovirus-related Pol polyprotein from transposon 17.6-like protein"/>
    <property type="match status" value="1"/>
</dbReference>
<feature type="domain" description="Reverse transcriptase RNase H-like" evidence="8">
    <location>
        <begin position="250"/>
        <end position="341"/>
    </location>
</feature>
<dbReference type="Gene3D" id="3.30.70.270">
    <property type="match status" value="1"/>
</dbReference>
<dbReference type="EMBL" id="QJKJ01007173">
    <property type="protein sequence ID" value="RDX84022.1"/>
    <property type="molecule type" value="Genomic_DNA"/>
</dbReference>
<keyword evidence="1" id="KW-0808">Transferase</keyword>
<evidence type="ECO:0000256" key="3">
    <source>
        <dbReference type="ARBA" id="ARBA00022722"/>
    </source>
</evidence>
<dbReference type="InterPro" id="IPR041373">
    <property type="entry name" value="RT_RNaseH"/>
</dbReference>
<keyword evidence="2" id="KW-0548">Nucleotidyltransferase</keyword>
<dbReference type="GO" id="GO:0016787">
    <property type="term" value="F:hydrolase activity"/>
    <property type="evidence" value="ECO:0007669"/>
    <property type="project" value="UniProtKB-KW"/>
</dbReference>
<gene>
    <name evidence="9" type="primary">pol</name>
    <name evidence="9" type="ORF">CR513_34984</name>
</gene>
<evidence type="ECO:0000256" key="2">
    <source>
        <dbReference type="ARBA" id="ARBA00022695"/>
    </source>
</evidence>
<dbReference type="GO" id="GO:0003964">
    <property type="term" value="F:RNA-directed DNA polymerase activity"/>
    <property type="evidence" value="ECO:0007669"/>
    <property type="project" value="UniProtKB-KW"/>
</dbReference>
<evidence type="ECO:0000313" key="10">
    <source>
        <dbReference type="Proteomes" id="UP000257109"/>
    </source>
</evidence>
<feature type="non-terminal residue" evidence="9">
    <location>
        <position position="1"/>
    </location>
</feature>
<feature type="domain" description="Reverse transcriptase" evidence="7">
    <location>
        <begin position="79"/>
        <end position="171"/>
    </location>
</feature>
<keyword evidence="6" id="KW-0695">RNA-directed DNA polymerase</keyword>
<evidence type="ECO:0000259" key="8">
    <source>
        <dbReference type="Pfam" id="PF17917"/>
    </source>
</evidence>
<dbReference type="InterPro" id="IPR000477">
    <property type="entry name" value="RT_dom"/>
</dbReference>
<dbReference type="CDD" id="cd09274">
    <property type="entry name" value="RNase_HI_RT_Ty3"/>
    <property type="match status" value="1"/>
</dbReference>
<comment type="caution">
    <text evidence="9">The sequence shown here is derived from an EMBL/GenBank/DDBJ whole genome shotgun (WGS) entry which is preliminary data.</text>
</comment>
<accession>A0A371G0I3</accession>
<dbReference type="GO" id="GO:0004519">
    <property type="term" value="F:endonuclease activity"/>
    <property type="evidence" value="ECO:0007669"/>
    <property type="project" value="UniProtKB-KW"/>
</dbReference>
<dbReference type="Proteomes" id="UP000257109">
    <property type="component" value="Unassembled WGS sequence"/>
</dbReference>
<dbReference type="InterPro" id="IPR043502">
    <property type="entry name" value="DNA/RNA_pol_sf"/>
</dbReference>
<evidence type="ECO:0000256" key="1">
    <source>
        <dbReference type="ARBA" id="ARBA00022679"/>
    </source>
</evidence>
<dbReference type="Gene3D" id="3.10.20.370">
    <property type="match status" value="1"/>
</dbReference>
<evidence type="ECO:0000256" key="4">
    <source>
        <dbReference type="ARBA" id="ARBA00022759"/>
    </source>
</evidence>
<keyword evidence="10" id="KW-1185">Reference proteome</keyword>
<organism evidence="9 10">
    <name type="scientific">Mucuna pruriens</name>
    <name type="common">Velvet bean</name>
    <name type="synonym">Dolichos pruriens</name>
    <dbReference type="NCBI Taxonomy" id="157652"/>
    <lineage>
        <taxon>Eukaryota</taxon>
        <taxon>Viridiplantae</taxon>
        <taxon>Streptophyta</taxon>
        <taxon>Embryophyta</taxon>
        <taxon>Tracheophyta</taxon>
        <taxon>Spermatophyta</taxon>
        <taxon>Magnoliopsida</taxon>
        <taxon>eudicotyledons</taxon>
        <taxon>Gunneridae</taxon>
        <taxon>Pentapetalae</taxon>
        <taxon>rosids</taxon>
        <taxon>fabids</taxon>
        <taxon>Fabales</taxon>
        <taxon>Fabaceae</taxon>
        <taxon>Papilionoideae</taxon>
        <taxon>50 kb inversion clade</taxon>
        <taxon>NPAAA clade</taxon>
        <taxon>indigoferoid/millettioid clade</taxon>
        <taxon>Phaseoleae</taxon>
        <taxon>Mucuna</taxon>
    </lineage>
</organism>
<keyword evidence="4" id="KW-0255">Endonuclease</keyword>
<dbReference type="AlphaFoldDB" id="A0A371G0I3"/>
<name>A0A371G0I3_MUCPR</name>
<keyword evidence="5" id="KW-0378">Hydrolase</keyword>
<dbReference type="Pfam" id="PF17917">
    <property type="entry name" value="RT_RNaseH"/>
    <property type="match status" value="1"/>
</dbReference>
<dbReference type="PANTHER" id="PTHR34072">
    <property type="entry name" value="ENZYMATIC POLYPROTEIN-RELATED"/>
    <property type="match status" value="1"/>
</dbReference>
<dbReference type="OrthoDB" id="10055717at2759"/>
<evidence type="ECO:0000313" key="9">
    <source>
        <dbReference type="EMBL" id="RDX84022.1"/>
    </source>
</evidence>
<dbReference type="PANTHER" id="PTHR34072:SF57">
    <property type="entry name" value="RNA-DIRECTED DNA POLYMERASE"/>
    <property type="match status" value="1"/>
</dbReference>
<dbReference type="SUPFAM" id="SSF56672">
    <property type="entry name" value="DNA/RNA polymerases"/>
    <property type="match status" value="1"/>
</dbReference>
<reference evidence="9" key="1">
    <citation type="submission" date="2018-05" db="EMBL/GenBank/DDBJ databases">
        <title>Draft genome of Mucuna pruriens seed.</title>
        <authorList>
            <person name="Nnadi N.E."/>
            <person name="Vos R."/>
            <person name="Hasami M.H."/>
            <person name="Devisetty U.K."/>
            <person name="Aguiy J.C."/>
        </authorList>
    </citation>
    <scope>NUCLEOTIDE SEQUENCE [LARGE SCALE GENOMIC DNA]</scope>
    <source>
        <strain evidence="9">JCA_2017</strain>
    </source>
</reference>
<dbReference type="InterPro" id="IPR043128">
    <property type="entry name" value="Rev_trsase/Diguanyl_cyclase"/>
</dbReference>
<dbReference type="Gene3D" id="3.10.10.10">
    <property type="entry name" value="HIV Type 1 Reverse Transcriptase, subunit A, domain 1"/>
    <property type="match status" value="1"/>
</dbReference>
<dbReference type="Pfam" id="PF00078">
    <property type="entry name" value="RVT_1"/>
    <property type="match status" value="1"/>
</dbReference>
<evidence type="ECO:0000256" key="5">
    <source>
        <dbReference type="ARBA" id="ARBA00022801"/>
    </source>
</evidence>
<proteinExistence type="predicted"/>